<dbReference type="Proteomes" id="UP000005237">
    <property type="component" value="Unassembled WGS sequence"/>
</dbReference>
<protein>
    <submittedName>
        <fullName evidence="2">Uncharacterized protein</fullName>
    </submittedName>
</protein>
<dbReference type="AlphaFoldDB" id="A0A8R1EQW9"/>
<feature type="transmembrane region" description="Helical" evidence="1">
    <location>
        <begin position="12"/>
        <end position="35"/>
    </location>
</feature>
<reference evidence="3" key="1">
    <citation type="submission" date="2010-08" db="EMBL/GenBank/DDBJ databases">
        <authorList>
            <consortium name="Caenorhabditis japonica Sequencing Consortium"/>
            <person name="Wilson R.K."/>
        </authorList>
    </citation>
    <scope>NUCLEOTIDE SEQUENCE [LARGE SCALE GENOMIC DNA]</scope>
    <source>
        <strain evidence="3">DF5081</strain>
    </source>
</reference>
<proteinExistence type="predicted"/>
<name>A0A8R1EQW9_CAEJA</name>
<accession>A0A8R1EQW9</accession>
<evidence type="ECO:0000313" key="3">
    <source>
        <dbReference type="Proteomes" id="UP000005237"/>
    </source>
</evidence>
<evidence type="ECO:0000313" key="2">
    <source>
        <dbReference type="EnsemblMetazoa" id="CJA40941.1"/>
    </source>
</evidence>
<keyword evidence="1" id="KW-1133">Transmembrane helix</keyword>
<keyword evidence="1" id="KW-0812">Transmembrane</keyword>
<reference evidence="2" key="2">
    <citation type="submission" date="2022-06" db="UniProtKB">
        <authorList>
            <consortium name="EnsemblMetazoa"/>
        </authorList>
    </citation>
    <scope>IDENTIFICATION</scope>
    <source>
        <strain evidence="2">DF5081</strain>
    </source>
</reference>
<evidence type="ECO:0000256" key="1">
    <source>
        <dbReference type="SAM" id="Phobius"/>
    </source>
</evidence>
<organism evidence="2 3">
    <name type="scientific">Caenorhabditis japonica</name>
    <dbReference type="NCBI Taxonomy" id="281687"/>
    <lineage>
        <taxon>Eukaryota</taxon>
        <taxon>Metazoa</taxon>
        <taxon>Ecdysozoa</taxon>
        <taxon>Nematoda</taxon>
        <taxon>Chromadorea</taxon>
        <taxon>Rhabditida</taxon>
        <taxon>Rhabditina</taxon>
        <taxon>Rhabditomorpha</taxon>
        <taxon>Rhabditoidea</taxon>
        <taxon>Rhabditidae</taxon>
        <taxon>Peloderinae</taxon>
        <taxon>Caenorhabditis</taxon>
    </lineage>
</organism>
<dbReference type="EnsemblMetazoa" id="CJA40941.1">
    <property type="protein sequence ID" value="CJA40941.1"/>
    <property type="gene ID" value="WBGene00216789"/>
</dbReference>
<keyword evidence="3" id="KW-1185">Reference proteome</keyword>
<sequence>MGYKYTGDGNKVAIVVVMAQVSKILTFLLILLIAMSEAIFSGESRKKGSNTIVRQKRQYLGYPYGMGYPYSYGYNPYMMYRPYPAYGMPYYRPYGYWGK</sequence>
<keyword evidence="1" id="KW-0472">Membrane</keyword>